<dbReference type="AlphaFoldDB" id="A0A4P9X2I4"/>
<name>A0A4P9X2I4_9FUNG</name>
<dbReference type="InterPro" id="IPR001608">
    <property type="entry name" value="Ala_racemase_N"/>
</dbReference>
<evidence type="ECO:0000256" key="2">
    <source>
        <dbReference type="PIRSR" id="PIRSR004848-1"/>
    </source>
</evidence>
<keyword evidence="1 2" id="KW-0663">Pyridoxal phosphate</keyword>
<dbReference type="EMBL" id="ML014430">
    <property type="protein sequence ID" value="RKO98456.1"/>
    <property type="molecule type" value="Genomic_DNA"/>
</dbReference>
<keyword evidence="6" id="KW-1185">Reference proteome</keyword>
<dbReference type="PANTHER" id="PTHR10146">
    <property type="entry name" value="PROLINE SYNTHETASE CO-TRANSCRIBED BACTERIAL HOMOLOG PROTEIN"/>
    <property type="match status" value="1"/>
</dbReference>
<evidence type="ECO:0000313" key="6">
    <source>
        <dbReference type="Proteomes" id="UP000274922"/>
    </source>
</evidence>
<dbReference type="InterPro" id="IPR029066">
    <property type="entry name" value="PLP-binding_barrel"/>
</dbReference>
<feature type="non-terminal residue" evidence="5">
    <location>
        <position position="1"/>
    </location>
</feature>
<dbReference type="HAMAP" id="MF_02087">
    <property type="entry name" value="PLP_homeostasis"/>
    <property type="match status" value="1"/>
</dbReference>
<dbReference type="CDD" id="cd06822">
    <property type="entry name" value="PLPDE_III_YBL036c_euk"/>
    <property type="match status" value="1"/>
</dbReference>
<evidence type="ECO:0000313" key="5">
    <source>
        <dbReference type="EMBL" id="RKO98456.1"/>
    </source>
</evidence>
<dbReference type="STRING" id="1555241.A0A4P9X2I4"/>
<feature type="non-terminal residue" evidence="5">
    <location>
        <position position="225"/>
    </location>
</feature>
<comment type="similarity">
    <text evidence="3">Belongs to the pyridoxal phosphate-binding protein YggS/PROSC family.</text>
</comment>
<dbReference type="GO" id="GO:0030170">
    <property type="term" value="F:pyridoxal phosphate binding"/>
    <property type="evidence" value="ECO:0007669"/>
    <property type="project" value="InterPro"/>
</dbReference>
<dbReference type="OrthoDB" id="10264196at2759"/>
<reference evidence="6" key="1">
    <citation type="journal article" date="2018" name="Nat. Microbiol.">
        <title>Leveraging single-cell genomics to expand the fungal tree of life.</title>
        <authorList>
            <person name="Ahrendt S.R."/>
            <person name="Quandt C.A."/>
            <person name="Ciobanu D."/>
            <person name="Clum A."/>
            <person name="Salamov A."/>
            <person name="Andreopoulos B."/>
            <person name="Cheng J.F."/>
            <person name="Woyke T."/>
            <person name="Pelin A."/>
            <person name="Henrissat B."/>
            <person name="Reynolds N.K."/>
            <person name="Benny G.L."/>
            <person name="Smith M.E."/>
            <person name="James T.Y."/>
            <person name="Grigoriev I.V."/>
        </authorList>
    </citation>
    <scope>NUCLEOTIDE SEQUENCE [LARGE SCALE GENOMIC DNA]</scope>
    <source>
        <strain evidence="6">ATCC 52028</strain>
    </source>
</reference>
<comment type="cofactor">
    <cofactor evidence="2">
        <name>pyridoxal 5'-phosphate</name>
        <dbReference type="ChEBI" id="CHEBI:597326"/>
    </cofactor>
</comment>
<protein>
    <recommendedName>
        <fullName evidence="4">Alanine racemase N-terminal domain-containing protein</fullName>
    </recommendedName>
</protein>
<feature type="modified residue" description="N6-(pyridoxal phosphate)lysine" evidence="2">
    <location>
        <position position="12"/>
    </location>
</feature>
<dbReference type="NCBIfam" id="TIGR00044">
    <property type="entry name" value="YggS family pyridoxal phosphate-dependent enzyme"/>
    <property type="match status" value="1"/>
</dbReference>
<dbReference type="PIRSF" id="PIRSF004848">
    <property type="entry name" value="YBL036c_PLPDEIII"/>
    <property type="match status" value="1"/>
</dbReference>
<sequence>RGRPVRLVAVSKYQPVDAIRAAYDHGQRHFGENYIQELTDKAPQLPDDIAWHFIGAIQRNKVKRLVRVPNLAVVETVDSVKLAQALNDAVEQERGMGADGAEAPAAALRVYVQVNTSDEPNKNGVAPAEAAALATYVHTQCPHLRVVGLMTIGAAQHSHAGGANPDFERLVACRAALAAHPALRDAAPPVAQWALSMGMSADFEAAIQCGATSVRVGSEIFGRRP</sequence>
<dbReference type="SUPFAM" id="SSF51419">
    <property type="entry name" value="PLP-binding barrel"/>
    <property type="match status" value="1"/>
</dbReference>
<accession>A0A4P9X2I4</accession>
<dbReference type="Proteomes" id="UP000274922">
    <property type="component" value="Unassembled WGS sequence"/>
</dbReference>
<dbReference type="FunFam" id="3.20.20.10:FF:000018">
    <property type="entry name" value="Pyridoxal phosphate homeostasis protein"/>
    <property type="match status" value="1"/>
</dbReference>
<organism evidence="5 6">
    <name type="scientific">Caulochytrium protostelioides</name>
    <dbReference type="NCBI Taxonomy" id="1555241"/>
    <lineage>
        <taxon>Eukaryota</taxon>
        <taxon>Fungi</taxon>
        <taxon>Fungi incertae sedis</taxon>
        <taxon>Chytridiomycota</taxon>
        <taxon>Chytridiomycota incertae sedis</taxon>
        <taxon>Chytridiomycetes</taxon>
        <taxon>Caulochytriales</taxon>
        <taxon>Caulochytriaceae</taxon>
        <taxon>Caulochytrium</taxon>
    </lineage>
</organism>
<dbReference type="InterPro" id="IPR011078">
    <property type="entry name" value="PyrdxlP_homeostasis"/>
</dbReference>
<dbReference type="PROSITE" id="PS01211">
    <property type="entry name" value="UPF0001"/>
    <property type="match status" value="1"/>
</dbReference>
<evidence type="ECO:0000256" key="1">
    <source>
        <dbReference type="ARBA" id="ARBA00022898"/>
    </source>
</evidence>
<dbReference type="Gene3D" id="3.20.20.10">
    <property type="entry name" value="Alanine racemase"/>
    <property type="match status" value="1"/>
</dbReference>
<dbReference type="Pfam" id="PF01168">
    <property type="entry name" value="Ala_racemase_N"/>
    <property type="match status" value="1"/>
</dbReference>
<gene>
    <name evidence="5" type="ORF">CXG81DRAFT_4454</name>
</gene>
<proteinExistence type="inferred from homology"/>
<dbReference type="PANTHER" id="PTHR10146:SF14">
    <property type="entry name" value="PYRIDOXAL PHOSPHATE HOMEOSTASIS PROTEIN"/>
    <property type="match status" value="1"/>
</dbReference>
<evidence type="ECO:0000256" key="3">
    <source>
        <dbReference type="RuleBase" id="RU004514"/>
    </source>
</evidence>
<evidence type="ECO:0000259" key="4">
    <source>
        <dbReference type="Pfam" id="PF01168"/>
    </source>
</evidence>
<feature type="domain" description="Alanine racemase N-terminal" evidence="4">
    <location>
        <begin position="6"/>
        <end position="225"/>
    </location>
</feature>